<dbReference type="GeneID" id="87866481"/>
<accession>A0AAE0MWL2</accession>
<evidence type="ECO:0000313" key="3">
    <source>
        <dbReference type="EMBL" id="KAK3355550.1"/>
    </source>
</evidence>
<dbReference type="EMBL" id="JAUEPP010000001">
    <property type="protein sequence ID" value="KAK3355550.1"/>
    <property type="molecule type" value="Genomic_DNA"/>
</dbReference>
<sequence>MASSAEVISQLTAYWGFSCPKGGAFYICPEKKHEFLGCCTVNPCTEERSGVCPDDQLEAATFSIAKYDILPAQGCDVSIQEALFYTCNGSSPPFMGCCASNPCNAGCPQDKLRPAVLNNLPGEWTKRDYLLNPNGSGISYNRTKTEPSSSASSTSEPTSSSTNQPNSSTNDLDRSGGLSTGAIAGIAVGAVIAVLVIVAGLMWKCGWFPRKKKAEENKQEADVPGAAMSHMSPMTPMTQQAYPHQGQQGYGYADESGRSVMSSPSTGYIRVSQYADSYVSGVTAPGSQYGPLSPALSKAGLHSQHASPNLKQEGFDPKYGYNGYNGYQNNGLGLGTVSELPVTDHHFGAQELPAGDYPGFEMDAGAVQPPQEQNQQQQHASPQGGDRQDVNQEHATQHVEERRN</sequence>
<dbReference type="Gene3D" id="1.20.5.930">
    <property type="entry name" value="Bicelle-embedded integrin alpha(iib) transmembrane segment"/>
    <property type="match status" value="1"/>
</dbReference>
<feature type="compositionally biased region" description="Low complexity" evidence="1">
    <location>
        <begin position="146"/>
        <end position="170"/>
    </location>
</feature>
<dbReference type="CDD" id="cd21699">
    <property type="entry name" value="JMTM_APP_like"/>
    <property type="match status" value="1"/>
</dbReference>
<keyword evidence="4" id="KW-1185">Reference proteome</keyword>
<evidence type="ECO:0000256" key="2">
    <source>
        <dbReference type="SAM" id="Phobius"/>
    </source>
</evidence>
<dbReference type="AlphaFoldDB" id="A0AAE0MWL2"/>
<keyword evidence="2" id="KW-0812">Transmembrane</keyword>
<proteinExistence type="predicted"/>
<dbReference type="Proteomes" id="UP001278500">
    <property type="component" value="Unassembled WGS sequence"/>
</dbReference>
<reference evidence="3" key="2">
    <citation type="submission" date="2023-06" db="EMBL/GenBank/DDBJ databases">
        <authorList>
            <consortium name="Lawrence Berkeley National Laboratory"/>
            <person name="Haridas S."/>
            <person name="Hensen N."/>
            <person name="Bonometti L."/>
            <person name="Westerberg I."/>
            <person name="Brannstrom I.O."/>
            <person name="Guillou S."/>
            <person name="Cros-Aarteil S."/>
            <person name="Calhoun S."/>
            <person name="Kuo A."/>
            <person name="Mondo S."/>
            <person name="Pangilinan J."/>
            <person name="Riley R."/>
            <person name="Labutti K."/>
            <person name="Andreopoulos B."/>
            <person name="Lipzen A."/>
            <person name="Chen C."/>
            <person name="Yanf M."/>
            <person name="Daum C."/>
            <person name="Ng V."/>
            <person name="Clum A."/>
            <person name="Steindorff A."/>
            <person name="Ohm R."/>
            <person name="Martin F."/>
            <person name="Silar P."/>
            <person name="Natvig D."/>
            <person name="Lalanne C."/>
            <person name="Gautier V."/>
            <person name="Ament-Velasquez S.L."/>
            <person name="Kruys A."/>
            <person name="Hutchinson M.I."/>
            <person name="Powell A.J."/>
            <person name="Barry K."/>
            <person name="Miller A.N."/>
            <person name="Grigoriev I.V."/>
            <person name="Debuchy R."/>
            <person name="Gladieux P."/>
            <person name="Thoren M.H."/>
            <person name="Johannesson H."/>
        </authorList>
    </citation>
    <scope>NUCLEOTIDE SEQUENCE</scope>
    <source>
        <strain evidence="3">CBS 560.94</strain>
    </source>
</reference>
<feature type="region of interest" description="Disordered" evidence="1">
    <location>
        <begin position="348"/>
        <end position="404"/>
    </location>
</feature>
<evidence type="ECO:0000313" key="4">
    <source>
        <dbReference type="Proteomes" id="UP001278500"/>
    </source>
</evidence>
<reference evidence="3" key="1">
    <citation type="journal article" date="2023" name="Mol. Phylogenet. Evol.">
        <title>Genome-scale phylogeny and comparative genomics of the fungal order Sordariales.</title>
        <authorList>
            <person name="Hensen N."/>
            <person name="Bonometti L."/>
            <person name="Westerberg I."/>
            <person name="Brannstrom I.O."/>
            <person name="Guillou S."/>
            <person name="Cros-Aarteil S."/>
            <person name="Calhoun S."/>
            <person name="Haridas S."/>
            <person name="Kuo A."/>
            <person name="Mondo S."/>
            <person name="Pangilinan J."/>
            <person name="Riley R."/>
            <person name="LaButti K."/>
            <person name="Andreopoulos B."/>
            <person name="Lipzen A."/>
            <person name="Chen C."/>
            <person name="Yan M."/>
            <person name="Daum C."/>
            <person name="Ng V."/>
            <person name="Clum A."/>
            <person name="Steindorff A."/>
            <person name="Ohm R.A."/>
            <person name="Martin F."/>
            <person name="Silar P."/>
            <person name="Natvig D.O."/>
            <person name="Lalanne C."/>
            <person name="Gautier V."/>
            <person name="Ament-Velasquez S.L."/>
            <person name="Kruys A."/>
            <person name="Hutchinson M.I."/>
            <person name="Powell A.J."/>
            <person name="Barry K."/>
            <person name="Miller A.N."/>
            <person name="Grigoriev I.V."/>
            <person name="Debuchy R."/>
            <person name="Gladieux P."/>
            <person name="Hiltunen Thoren M."/>
            <person name="Johannesson H."/>
        </authorList>
    </citation>
    <scope>NUCLEOTIDE SEQUENCE</scope>
    <source>
        <strain evidence="3">CBS 560.94</strain>
    </source>
</reference>
<keyword evidence="2" id="KW-1133">Transmembrane helix</keyword>
<organism evidence="3 4">
    <name type="scientific">Neurospora tetraspora</name>
    <dbReference type="NCBI Taxonomy" id="94610"/>
    <lineage>
        <taxon>Eukaryota</taxon>
        <taxon>Fungi</taxon>
        <taxon>Dikarya</taxon>
        <taxon>Ascomycota</taxon>
        <taxon>Pezizomycotina</taxon>
        <taxon>Sordariomycetes</taxon>
        <taxon>Sordariomycetidae</taxon>
        <taxon>Sordariales</taxon>
        <taxon>Sordariaceae</taxon>
        <taxon>Neurospora</taxon>
    </lineage>
</organism>
<gene>
    <name evidence="3" type="ORF">B0H65DRAFT_544795</name>
</gene>
<feature type="compositionally biased region" description="Basic and acidic residues" evidence="1">
    <location>
        <begin position="386"/>
        <end position="404"/>
    </location>
</feature>
<feature type="compositionally biased region" description="Low complexity" evidence="1">
    <location>
        <begin position="368"/>
        <end position="383"/>
    </location>
</feature>
<comment type="caution">
    <text evidence="3">The sequence shown here is derived from an EMBL/GenBank/DDBJ whole genome shotgun (WGS) entry which is preliminary data.</text>
</comment>
<feature type="region of interest" description="Disordered" evidence="1">
    <location>
        <begin position="136"/>
        <end position="174"/>
    </location>
</feature>
<evidence type="ECO:0000256" key="1">
    <source>
        <dbReference type="SAM" id="MobiDB-lite"/>
    </source>
</evidence>
<dbReference type="PANTHER" id="PTHR16861">
    <property type="entry name" value="GLYCOPROTEIN 38"/>
    <property type="match status" value="1"/>
</dbReference>
<keyword evidence="2" id="KW-0472">Membrane</keyword>
<dbReference type="PANTHER" id="PTHR16861:SF4">
    <property type="entry name" value="SH3 DOMAIN PROTEIN (AFU_ORTHOLOGUE AFUA_1G13610)"/>
    <property type="match status" value="1"/>
</dbReference>
<name>A0AAE0MWL2_9PEZI</name>
<dbReference type="RefSeq" id="XP_062686928.1">
    <property type="nucleotide sequence ID" value="XM_062829327.1"/>
</dbReference>
<feature type="transmembrane region" description="Helical" evidence="2">
    <location>
        <begin position="182"/>
        <end position="203"/>
    </location>
</feature>
<protein>
    <submittedName>
        <fullName evidence="3">Uncharacterized protein</fullName>
    </submittedName>
</protein>